<sequence length="124" mass="14058">MQITAELKKIKGNAEVERIKRMEQSIEKILNYDGRWAVCHPMEGLLRLTQLTNAESDYLGRKMGWDIPYYGGVDWDKVPTNFLAVCAASPDGMDWLRLLYPAPAQEASDRTESTATDRIGGHDR</sequence>
<evidence type="ECO:0000313" key="3">
    <source>
        <dbReference type="Proteomes" id="UP000663651"/>
    </source>
</evidence>
<feature type="region of interest" description="Disordered" evidence="1">
    <location>
        <begin position="104"/>
        <end position="124"/>
    </location>
</feature>
<reference evidence="2 3" key="1">
    <citation type="submission" date="2021-03" db="EMBL/GenBank/DDBJ databases">
        <title>Geobacter metallireducens gen. nov. sp. nov., a microorganism capable of coupling the complete oxidation of organic compounds to the reduction of iron and other metals.</title>
        <authorList>
            <person name="Li Y."/>
        </authorList>
    </citation>
    <scope>NUCLEOTIDE SEQUENCE [LARGE SCALE GENOMIC DNA]</scope>
    <source>
        <strain evidence="2 3">Jerry-YX</strain>
    </source>
</reference>
<accession>A0ABX7Q264</accession>
<keyword evidence="3" id="KW-1185">Reference proteome</keyword>
<dbReference type="EMBL" id="CP071382">
    <property type="protein sequence ID" value="QSV45003.1"/>
    <property type="molecule type" value="Genomic_DNA"/>
</dbReference>
<evidence type="ECO:0000256" key="1">
    <source>
        <dbReference type="SAM" id="MobiDB-lite"/>
    </source>
</evidence>
<protein>
    <submittedName>
        <fullName evidence="2">Uncharacterized protein</fullName>
    </submittedName>
</protein>
<dbReference type="Proteomes" id="UP000663651">
    <property type="component" value="Chromosome"/>
</dbReference>
<organism evidence="2 3">
    <name type="scientific">Geobacter benzoatilyticus</name>
    <dbReference type="NCBI Taxonomy" id="2815309"/>
    <lineage>
        <taxon>Bacteria</taxon>
        <taxon>Pseudomonadati</taxon>
        <taxon>Thermodesulfobacteriota</taxon>
        <taxon>Desulfuromonadia</taxon>
        <taxon>Geobacterales</taxon>
        <taxon>Geobacteraceae</taxon>
        <taxon>Geobacter</taxon>
    </lineage>
</organism>
<dbReference type="RefSeq" id="WP_207162810.1">
    <property type="nucleotide sequence ID" value="NZ_CP071382.1"/>
</dbReference>
<name>A0ABX7Q264_9BACT</name>
<evidence type="ECO:0000313" key="2">
    <source>
        <dbReference type="EMBL" id="QSV45003.1"/>
    </source>
</evidence>
<gene>
    <name evidence="2" type="ORF">JZM60_12705</name>
</gene>
<proteinExistence type="predicted"/>